<feature type="transmembrane region" description="Helical" evidence="10">
    <location>
        <begin position="6"/>
        <end position="25"/>
    </location>
</feature>
<comment type="subcellular location">
    <subcellularLocation>
        <location evidence="1">Membrane</location>
        <topology evidence="1">Multi-pass membrane protein</topology>
    </subcellularLocation>
</comment>
<keyword evidence="7 10" id="KW-0472">Membrane</keyword>
<evidence type="ECO:0000256" key="7">
    <source>
        <dbReference type="ARBA" id="ARBA00023136"/>
    </source>
</evidence>
<dbReference type="PRINTS" id="PR00899">
    <property type="entry name" value="GPCRSTE3"/>
</dbReference>
<dbReference type="GO" id="GO:0005886">
    <property type="term" value="C:plasma membrane"/>
    <property type="evidence" value="ECO:0007669"/>
    <property type="project" value="TreeGrafter"/>
</dbReference>
<comment type="similarity">
    <text evidence="2">Belongs to the G-protein coupled receptor 4 family.</text>
</comment>
<reference evidence="11" key="1">
    <citation type="submission" date="2011-04" db="EMBL/GenBank/DDBJ databases">
        <title>Evolution of plant cell wall degrading machinery underlies the functional diversity of forest fungi.</title>
        <authorList>
            <consortium name="US DOE Joint Genome Institute (JGI-PGF)"/>
            <person name="Eastwood D.C."/>
            <person name="Floudas D."/>
            <person name="Binder M."/>
            <person name="Majcherczyk A."/>
            <person name="Schneider P."/>
            <person name="Aerts A."/>
            <person name="Asiegbu F.O."/>
            <person name="Baker S.E."/>
            <person name="Barry K."/>
            <person name="Bendiksby M."/>
            <person name="Blumentritt M."/>
            <person name="Coutinho P.M."/>
            <person name="Cullen D."/>
            <person name="Cullen D."/>
            <person name="Gathman A."/>
            <person name="Goodell B."/>
            <person name="Henrissat B."/>
            <person name="Ihrmark K."/>
            <person name="Kauserud H."/>
            <person name="Kohler A."/>
            <person name="LaButti K."/>
            <person name="Lapidus A."/>
            <person name="Lavin J.L."/>
            <person name="Lee Y.-H."/>
            <person name="Lindquist E."/>
            <person name="Lilly W."/>
            <person name="Lucas S."/>
            <person name="Morin E."/>
            <person name="Murat C."/>
            <person name="Oguiza J.A."/>
            <person name="Park J."/>
            <person name="Pisabarro A.G."/>
            <person name="Riley R."/>
            <person name="Rosling A."/>
            <person name="Salamov A."/>
            <person name="Schmidt O."/>
            <person name="Schmutz J."/>
            <person name="Skrede I."/>
            <person name="Stenlid J."/>
            <person name="Wiebenga A."/>
            <person name="Xie X."/>
            <person name="Kues U."/>
            <person name="Hibbett D.S."/>
            <person name="Hoffmeister D."/>
            <person name="Hogberg N."/>
            <person name="Martin F."/>
            <person name="Grigoriev I.V."/>
            <person name="Watkinson S.C."/>
        </authorList>
    </citation>
    <scope>NUCLEOTIDE SEQUENCE</scope>
    <source>
        <strain evidence="11">S7.9</strain>
    </source>
</reference>
<keyword evidence="9" id="KW-0807">Transducer</keyword>
<evidence type="ECO:0000256" key="6">
    <source>
        <dbReference type="ARBA" id="ARBA00023040"/>
    </source>
</evidence>
<evidence type="ECO:0000256" key="4">
    <source>
        <dbReference type="ARBA" id="ARBA00022692"/>
    </source>
</evidence>
<dbReference type="PANTHER" id="PTHR28097">
    <property type="entry name" value="PHEROMONE A FACTOR RECEPTOR"/>
    <property type="match status" value="1"/>
</dbReference>
<dbReference type="RefSeq" id="XP_007313610.1">
    <property type="nucleotide sequence ID" value="XM_007313548.1"/>
</dbReference>
<dbReference type="Pfam" id="PF02076">
    <property type="entry name" value="STE3"/>
    <property type="match status" value="1"/>
</dbReference>
<evidence type="ECO:0000256" key="9">
    <source>
        <dbReference type="ARBA" id="ARBA00023224"/>
    </source>
</evidence>
<feature type="transmembrane region" description="Helical" evidence="10">
    <location>
        <begin position="74"/>
        <end position="93"/>
    </location>
</feature>
<keyword evidence="4 10" id="KW-0812">Transmembrane</keyword>
<evidence type="ECO:0000256" key="3">
    <source>
        <dbReference type="ARBA" id="ARBA00022507"/>
    </source>
</evidence>
<dbReference type="GO" id="GO:0000750">
    <property type="term" value="P:pheromone-dependent signal transduction involved in conjugation with cellular fusion"/>
    <property type="evidence" value="ECO:0007669"/>
    <property type="project" value="TreeGrafter"/>
</dbReference>
<dbReference type="PRINTS" id="PR00901">
    <property type="entry name" value="PHEROMONEBAR"/>
</dbReference>
<dbReference type="PANTHER" id="PTHR28097:SF1">
    <property type="entry name" value="PHEROMONE A FACTOR RECEPTOR"/>
    <property type="match status" value="1"/>
</dbReference>
<keyword evidence="5 10" id="KW-1133">Transmembrane helix</keyword>
<keyword evidence="8" id="KW-0675">Receptor</keyword>
<evidence type="ECO:0000256" key="10">
    <source>
        <dbReference type="SAM" id="Phobius"/>
    </source>
</evidence>
<dbReference type="HOGENOM" id="CLU_027592_0_1_1"/>
<dbReference type="AlphaFoldDB" id="F8NGI1"/>
<dbReference type="GO" id="GO:0004934">
    <property type="term" value="F:mating-type alpha-factor pheromone receptor activity"/>
    <property type="evidence" value="ECO:0007669"/>
    <property type="project" value="InterPro"/>
</dbReference>
<evidence type="ECO:0000313" key="11">
    <source>
        <dbReference type="EMBL" id="EGO29368.1"/>
    </source>
</evidence>
<dbReference type="Proteomes" id="UP000008064">
    <property type="component" value="Unassembled WGS sequence"/>
</dbReference>
<keyword evidence="6" id="KW-0297">G-protein coupled receptor</keyword>
<evidence type="ECO:0000256" key="5">
    <source>
        <dbReference type="ARBA" id="ARBA00022989"/>
    </source>
</evidence>
<sequence>MVSTNRIFSGFAFIGFVLVSVLLPLHVKARNIGTCALIIWIGLLCFNGFVNSIIWDHNFTDWAPVWCDISSRLILGGAIGVQSACLYIARYLYILTRKSITNRLNQKQARHWRAVMGDYFLIIGIPVLYIVLSYVVQIRRFIIFEEIGCYFALYNTPLSYPVLLMWPLLLSLVLAIYVGATIRALMQRRERYRELMLHDKHFGRLLALTITTFICTFPQSLWSIVGDATENPVNPWPGWNAMHADISRVLKVPAAVWQAEDSLSVFELQAMRWSYIVYSIIVFAFFGFTIEAKKNYRAAWGFLTHSFDSLWRSTKGRNMRPPSIIIYRPETTCYPCSNSNAEYPPFTMSVLEHPAPVLDIVSVLRCNPPNSYLV</sequence>
<dbReference type="InterPro" id="IPR000481">
    <property type="entry name" value="GPCR_Pheromne_B_alpha_rcpt"/>
</dbReference>
<protein>
    <recommendedName>
        <fullName evidence="12">Fungal pheromone STE3G-protein-coupled receptor</fullName>
    </recommendedName>
</protein>
<dbReference type="InterPro" id="IPR001499">
    <property type="entry name" value="GPCR_STE3"/>
</dbReference>
<feature type="transmembrane region" description="Helical" evidence="10">
    <location>
        <begin position="273"/>
        <end position="290"/>
    </location>
</feature>
<proteinExistence type="inferred from homology"/>
<organism>
    <name type="scientific">Serpula lacrymans var. lacrymans (strain S7.9)</name>
    <name type="common">Dry rot fungus</name>
    <dbReference type="NCBI Taxonomy" id="578457"/>
    <lineage>
        <taxon>Eukaryota</taxon>
        <taxon>Fungi</taxon>
        <taxon>Dikarya</taxon>
        <taxon>Basidiomycota</taxon>
        <taxon>Agaricomycotina</taxon>
        <taxon>Agaricomycetes</taxon>
        <taxon>Agaricomycetidae</taxon>
        <taxon>Boletales</taxon>
        <taxon>Coniophorineae</taxon>
        <taxon>Serpulaceae</taxon>
        <taxon>Serpula</taxon>
    </lineage>
</organism>
<feature type="transmembrane region" description="Helical" evidence="10">
    <location>
        <begin position="32"/>
        <end position="54"/>
    </location>
</feature>
<feature type="transmembrane region" description="Helical" evidence="10">
    <location>
        <begin position="114"/>
        <end position="136"/>
    </location>
</feature>
<dbReference type="OrthoDB" id="2874149at2759"/>
<dbReference type="KEGG" id="sla:SERLADRAFT_457012"/>
<name>F8NGI1_SERL9</name>
<dbReference type="EMBL" id="GL945429">
    <property type="protein sequence ID" value="EGO29368.1"/>
    <property type="molecule type" value="Genomic_DNA"/>
</dbReference>
<evidence type="ECO:0000256" key="8">
    <source>
        <dbReference type="ARBA" id="ARBA00023170"/>
    </source>
</evidence>
<gene>
    <name evidence="11" type="ORF">SERLADRAFT_457012</name>
</gene>
<feature type="transmembrane region" description="Helical" evidence="10">
    <location>
        <begin position="163"/>
        <end position="185"/>
    </location>
</feature>
<evidence type="ECO:0000256" key="2">
    <source>
        <dbReference type="ARBA" id="ARBA00011085"/>
    </source>
</evidence>
<feature type="transmembrane region" description="Helical" evidence="10">
    <location>
        <begin position="205"/>
        <end position="225"/>
    </location>
</feature>
<dbReference type="CDD" id="cd14966">
    <property type="entry name" value="7tmD_STE3"/>
    <property type="match status" value="1"/>
</dbReference>
<evidence type="ECO:0008006" key="12">
    <source>
        <dbReference type="Google" id="ProtNLM"/>
    </source>
</evidence>
<evidence type="ECO:0000256" key="1">
    <source>
        <dbReference type="ARBA" id="ARBA00004141"/>
    </source>
</evidence>
<dbReference type="GeneID" id="18817446"/>
<keyword evidence="3" id="KW-0589">Pheromone response</keyword>
<accession>F8NGI1</accession>